<keyword evidence="4" id="KW-1185">Reference proteome</keyword>
<name>A0ABT1CD33_9PROT</name>
<feature type="signal peptide" evidence="2">
    <location>
        <begin position="1"/>
        <end position="19"/>
    </location>
</feature>
<dbReference type="EMBL" id="JAMXQU010000001">
    <property type="protein sequence ID" value="MCO6158772.1"/>
    <property type="molecule type" value="Genomic_DNA"/>
</dbReference>
<sequence length="471" mass="49984">MSRFSLGFFLALTISPALAETSLPSSPEAALSNAPYTLHIDTGCAARIHIQGAGALLQNADMQEVPSGLSFQAGRHEAWLTGSACGEDATVQLREGAAIVSTATNYDSLAIDWVNGPVSARQGRGTISIDNATALLYRGSGPGDLKLGTLTGPGIFAFSGPGTARVTKATANSVVIGTTGPGDVIIDDGTIDQLAVSLSGPGDAVFDGVANNATLRTSASGDIRVHQVLETEHTHSSASGRIIISLPARHGEVFTGKIRGRNSQDGTSVTRDDMRLPDGTRINSHRMIKPDGTVIDFDALRHMSQNSVHTPSAETAEIPDPPEPPEPPEIPAAPATSSGSMHHTSAKPSAKPSTMTASVTFDILPDRNGIISGVIALAVLAIALMRRRIIPRLIALLYRHNPALARKVEPFLMSLMAKVTAPMPQTQLPQLLDLTERLQRLDRRVGAVETCVTSRDFHLHTQFRDLDRRHD</sequence>
<feature type="region of interest" description="Disordered" evidence="1">
    <location>
        <begin position="306"/>
        <end position="355"/>
    </location>
</feature>
<dbReference type="RefSeq" id="WP_252848356.1">
    <property type="nucleotide sequence ID" value="NZ_BAPW01000034.1"/>
</dbReference>
<feature type="region of interest" description="Disordered" evidence="1">
    <location>
        <begin position="258"/>
        <end position="286"/>
    </location>
</feature>
<keyword evidence="2" id="KW-0732">Signal</keyword>
<protein>
    <submittedName>
        <fullName evidence="3">DUF2807 domain-containing protein</fullName>
    </submittedName>
</protein>
<reference evidence="3 4" key="1">
    <citation type="submission" date="2022-06" db="EMBL/GenBank/DDBJ databases">
        <title>Whole-genome of Asaia lannensis strain LMG 27011T.</title>
        <authorList>
            <person name="Sombolestani A."/>
        </authorList>
    </citation>
    <scope>NUCLEOTIDE SEQUENCE [LARGE SCALE GENOMIC DNA]</scope>
    <source>
        <strain evidence="3 4">NBRC 102526</strain>
    </source>
</reference>
<evidence type="ECO:0000256" key="1">
    <source>
        <dbReference type="SAM" id="MobiDB-lite"/>
    </source>
</evidence>
<feature type="chain" id="PRO_5047175183" evidence="2">
    <location>
        <begin position="20"/>
        <end position="471"/>
    </location>
</feature>
<organism evidence="3 4">
    <name type="scientific">Asaia lannensis NBRC 102526</name>
    <dbReference type="NCBI Taxonomy" id="1307926"/>
    <lineage>
        <taxon>Bacteria</taxon>
        <taxon>Pseudomonadati</taxon>
        <taxon>Pseudomonadota</taxon>
        <taxon>Alphaproteobacteria</taxon>
        <taxon>Acetobacterales</taxon>
        <taxon>Acetobacteraceae</taxon>
        <taxon>Asaia</taxon>
    </lineage>
</organism>
<evidence type="ECO:0000256" key="2">
    <source>
        <dbReference type="SAM" id="SignalP"/>
    </source>
</evidence>
<evidence type="ECO:0000313" key="4">
    <source>
        <dbReference type="Proteomes" id="UP001523401"/>
    </source>
</evidence>
<proteinExistence type="predicted"/>
<feature type="compositionally biased region" description="Pro residues" evidence="1">
    <location>
        <begin position="319"/>
        <end position="331"/>
    </location>
</feature>
<feature type="compositionally biased region" description="Polar residues" evidence="1">
    <location>
        <begin position="337"/>
        <end position="355"/>
    </location>
</feature>
<comment type="caution">
    <text evidence="3">The sequence shown here is derived from an EMBL/GenBank/DDBJ whole genome shotgun (WGS) entry which is preliminary data.</text>
</comment>
<evidence type="ECO:0000313" key="3">
    <source>
        <dbReference type="EMBL" id="MCO6158772.1"/>
    </source>
</evidence>
<accession>A0ABT1CD33</accession>
<dbReference type="Proteomes" id="UP001523401">
    <property type="component" value="Unassembled WGS sequence"/>
</dbReference>
<gene>
    <name evidence="3" type="ORF">NF685_01850</name>
</gene>
<dbReference type="Gene3D" id="2.160.20.120">
    <property type="match status" value="1"/>
</dbReference>